<dbReference type="EMBL" id="LN650648">
    <property type="protein sequence ID" value="CEI73317.1"/>
    <property type="molecule type" value="Genomic_DNA"/>
</dbReference>
<reference evidence="1 2" key="1">
    <citation type="submission" date="2014-09" db="EMBL/GenBank/DDBJ databases">
        <authorList>
            <person name="Hornung B.V."/>
        </authorList>
    </citation>
    <scope>NUCLEOTIDE SEQUENCE [LARGE SCALE GENOMIC DNA]</scope>
    <source>
        <strain evidence="1 2">FRIFI</strain>
    </source>
</reference>
<accession>A0A2P2BSG7</accession>
<dbReference type="KEGG" id="rhom:FRIFI_1786"/>
<name>A0A2P2BSG7_9FIRM</name>
<dbReference type="Proteomes" id="UP000245695">
    <property type="component" value="Chromosome 1"/>
</dbReference>
<sequence length="62" mass="6752">MIRVCSACSGMSIDDLREALLGREIENECIGECGAEFTAYVGDELITASSFDDFVNQAKEVK</sequence>
<gene>
    <name evidence="1" type="ORF">FRIFI_1786</name>
</gene>
<proteinExistence type="predicted"/>
<dbReference type="RefSeq" id="WP_092925122.1">
    <property type="nucleotide sequence ID" value="NZ_FJTZ01000012.1"/>
</dbReference>
<evidence type="ECO:0000313" key="1">
    <source>
        <dbReference type="EMBL" id="CEI73317.1"/>
    </source>
</evidence>
<evidence type="ECO:0000313" key="2">
    <source>
        <dbReference type="Proteomes" id="UP000245695"/>
    </source>
</evidence>
<dbReference type="AlphaFoldDB" id="A0A2P2BSG7"/>
<organism evidence="1 2">
    <name type="scientific">Romboutsia hominis</name>
    <dbReference type="NCBI Taxonomy" id="1507512"/>
    <lineage>
        <taxon>Bacteria</taxon>
        <taxon>Bacillati</taxon>
        <taxon>Bacillota</taxon>
        <taxon>Clostridia</taxon>
        <taxon>Peptostreptococcales</taxon>
        <taxon>Peptostreptococcaceae</taxon>
        <taxon>Romboutsia</taxon>
    </lineage>
</organism>
<protein>
    <recommendedName>
        <fullName evidence="3">DUF1450 domain-containing protein</fullName>
    </recommendedName>
</protein>
<keyword evidence="2" id="KW-1185">Reference proteome</keyword>
<evidence type="ECO:0008006" key="3">
    <source>
        <dbReference type="Google" id="ProtNLM"/>
    </source>
</evidence>